<dbReference type="SUPFAM" id="SSF48076">
    <property type="entry name" value="LigA subunit of an aromatic-ring-opening dioxygenase LigAB"/>
    <property type="match status" value="1"/>
</dbReference>
<organism evidence="3 4">
    <name type="scientific">Thiothrix eikelboomii</name>
    <dbReference type="NCBI Taxonomy" id="92487"/>
    <lineage>
        <taxon>Bacteria</taxon>
        <taxon>Pseudomonadati</taxon>
        <taxon>Pseudomonadota</taxon>
        <taxon>Gammaproteobacteria</taxon>
        <taxon>Thiotrichales</taxon>
        <taxon>Thiotrichaceae</taxon>
        <taxon>Thiothrix</taxon>
    </lineage>
</organism>
<dbReference type="SUPFAM" id="SSF53213">
    <property type="entry name" value="LigB-like"/>
    <property type="match status" value="1"/>
</dbReference>
<dbReference type="Proteomes" id="UP000190460">
    <property type="component" value="Unassembled WGS sequence"/>
</dbReference>
<dbReference type="STRING" id="92487.SAMN02745130_00678"/>
<feature type="domain" description="Extradiol ring-cleavage dioxygenase LigAB LigA subunit" evidence="2">
    <location>
        <begin position="321"/>
        <end position="406"/>
    </location>
</feature>
<dbReference type="AlphaFoldDB" id="A0A1T4VZ19"/>
<proteinExistence type="predicted"/>
<accession>A0A1T4VZ19</accession>
<dbReference type="InterPro" id="IPR034940">
    <property type="entry name" value="Gallate_dioxygenase_C"/>
</dbReference>
<name>A0A1T4VZ19_9GAMM</name>
<evidence type="ECO:0000259" key="2">
    <source>
        <dbReference type="Pfam" id="PF07746"/>
    </source>
</evidence>
<dbReference type="Gene3D" id="1.10.700.10">
    <property type="entry name" value="Dioxygenase LigAB, LigA subunit"/>
    <property type="match status" value="1"/>
</dbReference>
<dbReference type="Pfam" id="PF02900">
    <property type="entry name" value="LigB"/>
    <property type="match status" value="1"/>
</dbReference>
<sequence length="429" mass="48029">MAQIIGGIGASHSPTIAFAKDTNKANDPAWAPIFEGFQAVKNWVADQQIDVLFMIFNDHITSFFFNHYSAFVLGVDDQYIPADEGGGARDYPPIKGHLELSRHIANALVADEFDLSFFQKKPLDHGLFSPLSMIITDQPSWQGSVIPLQVGVLQAPIPSARRCYKLGKSLRKAIESYPENLRVAIVATGGLSHQVHGERCGFNNTAWDDEFLELLEHAPEQLTQLRLADYIERGGMEGAEVIMWLVMRGALSDTIKRTHCSTYLPSMTNIATVIFEDLAEPASPAEIAAYQAYINHELAGVDQLQGTYPFTLERSHTAYRLNDFLHRLVIPEHRKRFVSEPEALFEAFQLSPTERSLIREQNWLGLIRYGVIFFILEKMAAVLGLSNPHIYASMRGEDLSTFLKTRKLPLQYSVAGHTQAQTTQPLDPT</sequence>
<dbReference type="GO" id="GO:0016702">
    <property type="term" value="F:oxidoreductase activity, acting on single donors with incorporation of molecular oxygen, incorporation of two atoms of oxygen"/>
    <property type="evidence" value="ECO:0007669"/>
    <property type="project" value="UniProtKB-ARBA"/>
</dbReference>
<keyword evidence="3" id="KW-0223">Dioxygenase</keyword>
<keyword evidence="4" id="KW-1185">Reference proteome</keyword>
<dbReference type="RefSeq" id="WP_078921155.1">
    <property type="nucleotide sequence ID" value="NZ_FUYB01000002.1"/>
</dbReference>
<dbReference type="Gene3D" id="3.40.830.10">
    <property type="entry name" value="LigB-like"/>
    <property type="match status" value="1"/>
</dbReference>
<dbReference type="GO" id="GO:0008198">
    <property type="term" value="F:ferrous iron binding"/>
    <property type="evidence" value="ECO:0007669"/>
    <property type="project" value="InterPro"/>
</dbReference>
<evidence type="ECO:0000259" key="1">
    <source>
        <dbReference type="Pfam" id="PF02900"/>
    </source>
</evidence>
<dbReference type="NCBIfam" id="NF009904">
    <property type="entry name" value="PRK13367.1"/>
    <property type="match status" value="1"/>
</dbReference>
<evidence type="ECO:0000313" key="3">
    <source>
        <dbReference type="EMBL" id="SKA70177.1"/>
    </source>
</evidence>
<dbReference type="OrthoDB" id="8673673at2"/>
<dbReference type="EMBL" id="FUYB01000002">
    <property type="protein sequence ID" value="SKA70177.1"/>
    <property type="molecule type" value="Genomic_DNA"/>
</dbReference>
<dbReference type="CDD" id="cd07923">
    <property type="entry name" value="Gallate_dioxygenase_C"/>
    <property type="match status" value="1"/>
</dbReference>
<dbReference type="InterPro" id="IPR036622">
    <property type="entry name" value="LigA_sf"/>
</dbReference>
<dbReference type="InterPro" id="IPR004183">
    <property type="entry name" value="Xdiol_dOase_suB"/>
</dbReference>
<keyword evidence="3" id="KW-0560">Oxidoreductase</keyword>
<gene>
    <name evidence="3" type="ORF">SAMN02745130_00678</name>
</gene>
<reference evidence="3 4" key="1">
    <citation type="submission" date="2017-02" db="EMBL/GenBank/DDBJ databases">
        <authorList>
            <person name="Peterson S.W."/>
        </authorList>
    </citation>
    <scope>NUCLEOTIDE SEQUENCE [LARGE SCALE GENOMIC DNA]</scope>
    <source>
        <strain evidence="3 4">ATCC 49788</strain>
    </source>
</reference>
<feature type="domain" description="Extradiol ring-cleavage dioxygenase class III enzyme subunit B" evidence="1">
    <location>
        <begin position="8"/>
        <end position="269"/>
    </location>
</feature>
<dbReference type="InterPro" id="IPR011986">
    <property type="entry name" value="Xdiol_dOase_LigA"/>
</dbReference>
<dbReference type="NCBIfam" id="NF009902">
    <property type="entry name" value="PRK13365.1"/>
    <property type="match status" value="1"/>
</dbReference>
<dbReference type="Pfam" id="PF07746">
    <property type="entry name" value="LigA"/>
    <property type="match status" value="1"/>
</dbReference>
<evidence type="ECO:0000313" key="4">
    <source>
        <dbReference type="Proteomes" id="UP000190460"/>
    </source>
</evidence>
<protein>
    <submittedName>
        <fullName evidence="3">Protocatechuate 4,5-dioxygenase alpha subunit</fullName>
    </submittedName>
</protein>